<dbReference type="PANTHER" id="PTHR33164">
    <property type="entry name" value="TRANSCRIPTIONAL REGULATOR, MARR FAMILY"/>
    <property type="match status" value="1"/>
</dbReference>
<name>A0A923S6W0_9BURK</name>
<proteinExistence type="predicted"/>
<evidence type="ECO:0000259" key="1">
    <source>
        <dbReference type="PROSITE" id="PS50995"/>
    </source>
</evidence>
<comment type="caution">
    <text evidence="2">The sequence shown here is derived from an EMBL/GenBank/DDBJ whole genome shotgun (WGS) entry which is preliminary data.</text>
</comment>
<dbReference type="SUPFAM" id="SSF46785">
    <property type="entry name" value="Winged helix' DNA-binding domain"/>
    <property type="match status" value="1"/>
</dbReference>
<dbReference type="RefSeq" id="WP_187083043.1">
    <property type="nucleotide sequence ID" value="NZ_JACORU010000007.1"/>
</dbReference>
<dbReference type="Gene3D" id="1.10.10.10">
    <property type="entry name" value="Winged helix-like DNA-binding domain superfamily/Winged helix DNA-binding domain"/>
    <property type="match status" value="1"/>
</dbReference>
<dbReference type="PANTHER" id="PTHR33164:SF43">
    <property type="entry name" value="HTH-TYPE TRANSCRIPTIONAL REPRESSOR YETL"/>
    <property type="match status" value="1"/>
</dbReference>
<protein>
    <submittedName>
        <fullName evidence="2">Winged helix-turn-helix transcriptional regulator</fullName>
    </submittedName>
</protein>
<reference evidence="2" key="1">
    <citation type="submission" date="2020-08" db="EMBL/GenBank/DDBJ databases">
        <title>Ramlibacter sp. GTP1 16S ribosomal RNA gene genome sequencing and assembly.</title>
        <authorList>
            <person name="Kang M."/>
        </authorList>
    </citation>
    <scope>NUCLEOTIDE SEQUENCE</scope>
    <source>
        <strain evidence="2">GTP1</strain>
    </source>
</reference>
<dbReference type="AlphaFoldDB" id="A0A923S6W0"/>
<gene>
    <name evidence="2" type="ORF">H8R02_18930</name>
</gene>
<sequence length="161" mass="17298">MSTRKPEPAAQDPAIRVLRRFRLVFNAIKTHFRQVEKHAGLGGAQVWALSVIAQSPGIGVGELALAMDIHQSTASNLVRSLIEHGLVVTAKGGKDRRAVQLSVLPAGTKILKKAPMPFAGVLPGALRSLDAATLERLEQDLDKLIEVLHPDKRGAKIPLAD</sequence>
<dbReference type="GO" id="GO:0003700">
    <property type="term" value="F:DNA-binding transcription factor activity"/>
    <property type="evidence" value="ECO:0007669"/>
    <property type="project" value="InterPro"/>
</dbReference>
<dbReference type="InterPro" id="IPR036388">
    <property type="entry name" value="WH-like_DNA-bd_sf"/>
</dbReference>
<feature type="domain" description="HTH marR-type" evidence="1">
    <location>
        <begin position="11"/>
        <end position="146"/>
    </location>
</feature>
<dbReference type="InterPro" id="IPR036390">
    <property type="entry name" value="WH_DNA-bd_sf"/>
</dbReference>
<dbReference type="Pfam" id="PF12802">
    <property type="entry name" value="MarR_2"/>
    <property type="match status" value="1"/>
</dbReference>
<dbReference type="EMBL" id="JACORU010000007">
    <property type="protein sequence ID" value="MBC5766552.1"/>
    <property type="molecule type" value="Genomic_DNA"/>
</dbReference>
<dbReference type="PROSITE" id="PS50995">
    <property type="entry name" value="HTH_MARR_2"/>
    <property type="match status" value="1"/>
</dbReference>
<evidence type="ECO:0000313" key="2">
    <source>
        <dbReference type="EMBL" id="MBC5766552.1"/>
    </source>
</evidence>
<evidence type="ECO:0000313" key="3">
    <source>
        <dbReference type="Proteomes" id="UP000596827"/>
    </source>
</evidence>
<keyword evidence="3" id="KW-1185">Reference proteome</keyword>
<accession>A0A923S6W0</accession>
<dbReference type="InterPro" id="IPR000835">
    <property type="entry name" value="HTH_MarR-typ"/>
</dbReference>
<organism evidence="2 3">
    <name type="scientific">Ramlibacter albus</name>
    <dbReference type="NCBI Taxonomy" id="2079448"/>
    <lineage>
        <taxon>Bacteria</taxon>
        <taxon>Pseudomonadati</taxon>
        <taxon>Pseudomonadota</taxon>
        <taxon>Betaproteobacteria</taxon>
        <taxon>Burkholderiales</taxon>
        <taxon>Comamonadaceae</taxon>
        <taxon>Ramlibacter</taxon>
    </lineage>
</organism>
<dbReference type="Proteomes" id="UP000596827">
    <property type="component" value="Unassembled WGS sequence"/>
</dbReference>
<dbReference type="InterPro" id="IPR039422">
    <property type="entry name" value="MarR/SlyA-like"/>
</dbReference>
<dbReference type="GO" id="GO:0006950">
    <property type="term" value="P:response to stress"/>
    <property type="evidence" value="ECO:0007669"/>
    <property type="project" value="TreeGrafter"/>
</dbReference>
<dbReference type="SMART" id="SM00347">
    <property type="entry name" value="HTH_MARR"/>
    <property type="match status" value="1"/>
</dbReference>